<evidence type="ECO:0000256" key="1">
    <source>
        <dbReference type="SAM" id="MobiDB-lite"/>
    </source>
</evidence>
<evidence type="ECO:0000313" key="3">
    <source>
        <dbReference type="Proteomes" id="UP000694005"/>
    </source>
</evidence>
<protein>
    <submittedName>
        <fullName evidence="2">Uncharacterized protein</fullName>
    </submittedName>
</protein>
<accession>A0A8D9GD21</accession>
<reference evidence="2 3" key="1">
    <citation type="submission" date="2021-07" db="EMBL/GenBank/DDBJ databases">
        <authorList>
            <consortium name="Genoscope - CEA"/>
            <person name="William W."/>
        </authorList>
    </citation>
    <scope>NUCLEOTIDE SEQUENCE [LARGE SCALE GENOMIC DNA]</scope>
</reference>
<dbReference type="AlphaFoldDB" id="A0A8D9GD21"/>
<feature type="region of interest" description="Disordered" evidence="1">
    <location>
        <begin position="256"/>
        <end position="290"/>
    </location>
</feature>
<dbReference type="PANTHER" id="PTHR33220:SF5">
    <property type="entry name" value="RRNA INTRON-ENCODED HOMING ENDONUCLEASE"/>
    <property type="match status" value="1"/>
</dbReference>
<sequence length="290" mass="32169">MCTDGQPQTQPMWAKITRTVHGKGQRAESKDQHADICHVCADGHTLTSCVSRRAPTDLLCVLNRHPTWAKITRTVHGKDQRADMCTDGQPRTSCVVLTDTHRRPVCADGHTQTATDVLCVLTDSHGRPVHGRPVCADGHRRTHTDSHGQPRTSCVCWRTPTDILHPTWAKITRTVHGKDQRADMCTDGQPRTSCCVLTDSHGRPVCRWGGCFVEPSHEIESSKWAIFGMQNWRCRMNRKPGYGAQLRANLEPTKGVGRLRQQDGGHGTSKMDGAEAHDLYPAVGARARPR</sequence>
<evidence type="ECO:0000313" key="2">
    <source>
        <dbReference type="EMBL" id="CAG7875957.1"/>
    </source>
</evidence>
<gene>
    <name evidence="2" type="ORF">BRAPAZ1V2_A05P24780.2</name>
</gene>
<name>A0A8D9GD21_BRACM</name>
<dbReference type="PANTHER" id="PTHR33220">
    <property type="entry name" value="BNAA09G04420D PROTEIN"/>
    <property type="match status" value="1"/>
</dbReference>
<proteinExistence type="predicted"/>
<dbReference type="EMBL" id="LS974621">
    <property type="protein sequence ID" value="CAG7875957.1"/>
    <property type="molecule type" value="Genomic_DNA"/>
</dbReference>
<dbReference type="Proteomes" id="UP000694005">
    <property type="component" value="Chromosome A05"/>
</dbReference>
<dbReference type="Gramene" id="A05p24780.2_BraZ1">
    <property type="protein sequence ID" value="A05p24780.2_BraZ1.CDS"/>
    <property type="gene ID" value="A05g24780.2_BraZ1"/>
</dbReference>
<organism evidence="2 3">
    <name type="scientific">Brassica campestris</name>
    <name type="common">Field mustard</name>
    <dbReference type="NCBI Taxonomy" id="3711"/>
    <lineage>
        <taxon>Eukaryota</taxon>
        <taxon>Viridiplantae</taxon>
        <taxon>Streptophyta</taxon>
        <taxon>Embryophyta</taxon>
        <taxon>Tracheophyta</taxon>
        <taxon>Spermatophyta</taxon>
        <taxon>Magnoliopsida</taxon>
        <taxon>eudicotyledons</taxon>
        <taxon>Gunneridae</taxon>
        <taxon>Pentapetalae</taxon>
        <taxon>rosids</taxon>
        <taxon>malvids</taxon>
        <taxon>Brassicales</taxon>
        <taxon>Brassicaceae</taxon>
        <taxon>Brassiceae</taxon>
        <taxon>Brassica</taxon>
    </lineage>
</organism>